<keyword evidence="4" id="KW-0808">Transferase</keyword>
<feature type="region of interest" description="Disordered" evidence="1">
    <location>
        <begin position="237"/>
        <end position="256"/>
    </location>
</feature>
<dbReference type="EMBL" id="JARKIB010000125">
    <property type="protein sequence ID" value="KAJ7735797.1"/>
    <property type="molecule type" value="Genomic_DNA"/>
</dbReference>
<dbReference type="PANTHER" id="PTHR11138:SF5">
    <property type="entry name" value="METHIONYL-TRNA FORMYLTRANSFERASE, MITOCHONDRIAL"/>
    <property type="match status" value="1"/>
</dbReference>
<dbReference type="InterPro" id="IPR036477">
    <property type="entry name" value="Formyl_transf_N_sf"/>
</dbReference>
<dbReference type="InterPro" id="IPR005793">
    <property type="entry name" value="Formyl_trans_C"/>
</dbReference>
<dbReference type="Proteomes" id="UP001215598">
    <property type="component" value="Unassembled WGS sequence"/>
</dbReference>
<evidence type="ECO:0000313" key="5">
    <source>
        <dbReference type="Proteomes" id="UP001215598"/>
    </source>
</evidence>
<evidence type="ECO:0000259" key="3">
    <source>
        <dbReference type="Pfam" id="PF02911"/>
    </source>
</evidence>
<dbReference type="Pfam" id="PF00551">
    <property type="entry name" value="Formyl_trans_N"/>
    <property type="match status" value="1"/>
</dbReference>
<name>A0AAD7I5T7_9AGAR</name>
<dbReference type="PANTHER" id="PTHR11138">
    <property type="entry name" value="METHIONYL-TRNA FORMYLTRANSFERASE"/>
    <property type="match status" value="1"/>
</dbReference>
<dbReference type="GO" id="GO:0004479">
    <property type="term" value="F:methionyl-tRNA formyltransferase activity"/>
    <property type="evidence" value="ECO:0007669"/>
    <property type="project" value="TreeGrafter"/>
</dbReference>
<proteinExistence type="predicted"/>
<gene>
    <name evidence="4" type="ORF">B0H16DRAFT_1327048</name>
</gene>
<feature type="domain" description="Formyl transferase C-terminal" evidence="3">
    <location>
        <begin position="257"/>
        <end position="365"/>
    </location>
</feature>
<organism evidence="4 5">
    <name type="scientific">Mycena metata</name>
    <dbReference type="NCBI Taxonomy" id="1033252"/>
    <lineage>
        <taxon>Eukaryota</taxon>
        <taxon>Fungi</taxon>
        <taxon>Dikarya</taxon>
        <taxon>Basidiomycota</taxon>
        <taxon>Agaricomycotina</taxon>
        <taxon>Agaricomycetes</taxon>
        <taxon>Agaricomycetidae</taxon>
        <taxon>Agaricales</taxon>
        <taxon>Marasmiineae</taxon>
        <taxon>Mycenaceae</taxon>
        <taxon>Mycena</taxon>
    </lineage>
</organism>
<dbReference type="Gene3D" id="3.40.50.12230">
    <property type="match status" value="1"/>
</dbReference>
<dbReference type="GO" id="GO:0005739">
    <property type="term" value="C:mitochondrion"/>
    <property type="evidence" value="ECO:0007669"/>
    <property type="project" value="TreeGrafter"/>
</dbReference>
<evidence type="ECO:0000259" key="2">
    <source>
        <dbReference type="Pfam" id="PF00551"/>
    </source>
</evidence>
<dbReference type="InterPro" id="IPR002376">
    <property type="entry name" value="Formyl_transf_N"/>
</dbReference>
<feature type="domain" description="Formyl transferase N-terminal" evidence="2">
    <location>
        <begin position="125"/>
        <end position="228"/>
    </location>
</feature>
<dbReference type="AlphaFoldDB" id="A0AAD7I5T7"/>
<evidence type="ECO:0000313" key="4">
    <source>
        <dbReference type="EMBL" id="KAJ7735797.1"/>
    </source>
</evidence>
<dbReference type="Pfam" id="PF02911">
    <property type="entry name" value="Formyl_trans_C"/>
    <property type="match status" value="1"/>
</dbReference>
<dbReference type="SUPFAM" id="SSF53328">
    <property type="entry name" value="Formyltransferase"/>
    <property type="match status" value="1"/>
</dbReference>
<protein>
    <submittedName>
        <fullName evidence="4">Formyl transferase</fullName>
    </submittedName>
</protein>
<reference evidence="4" key="1">
    <citation type="submission" date="2023-03" db="EMBL/GenBank/DDBJ databases">
        <title>Massive genome expansion in bonnet fungi (Mycena s.s.) driven by repeated elements and novel gene families across ecological guilds.</title>
        <authorList>
            <consortium name="Lawrence Berkeley National Laboratory"/>
            <person name="Harder C.B."/>
            <person name="Miyauchi S."/>
            <person name="Viragh M."/>
            <person name="Kuo A."/>
            <person name="Thoen E."/>
            <person name="Andreopoulos B."/>
            <person name="Lu D."/>
            <person name="Skrede I."/>
            <person name="Drula E."/>
            <person name="Henrissat B."/>
            <person name="Morin E."/>
            <person name="Kohler A."/>
            <person name="Barry K."/>
            <person name="LaButti K."/>
            <person name="Morin E."/>
            <person name="Salamov A."/>
            <person name="Lipzen A."/>
            <person name="Mereny Z."/>
            <person name="Hegedus B."/>
            <person name="Baldrian P."/>
            <person name="Stursova M."/>
            <person name="Weitz H."/>
            <person name="Taylor A."/>
            <person name="Grigoriev I.V."/>
            <person name="Nagy L.G."/>
            <person name="Martin F."/>
            <person name="Kauserud H."/>
        </authorList>
    </citation>
    <scope>NUCLEOTIDE SEQUENCE</scope>
    <source>
        <strain evidence="4">CBHHK182m</strain>
    </source>
</reference>
<comment type="caution">
    <text evidence="4">The sequence shown here is derived from an EMBL/GenBank/DDBJ whole genome shotgun (WGS) entry which is preliminary data.</text>
</comment>
<keyword evidence="5" id="KW-1185">Reference proteome</keyword>
<sequence length="388" mass="43196">MLSTILCRELVSPRSNRFSWYNCRFRRNYGVSAHHERFKILFLGRDEFSCDIFQELYASKDVWQSICVATIPDTRLAHFHAAPLNSLAQSMNVPVEFIPPEKPDFKHWKPPPPFSSPGPPPENHMLITASFGRILTPAQLELFRPACRLNVHGSVLPAYRGPAPIQHAIIDNAPQTGVCVAQMLKRGIDKGPVWASATIVCSLFPRDATFTSLRDALAVEGGRLLVGVLREMLAGSASSAKSTPQPPESPTRHAHSITVDDAIVDFDTMTADEIVARHRAVGHQRALTTWMPCGTRLHLYDPAVATPTHIRLWDPARLPKTPGGLRYHKPARTLLLRCAQGTFLAVPRVKKEKRSTLEAREFWNGVLPHPRLVVDGELRLGEGECSVE</sequence>
<accession>A0AAD7I5T7</accession>
<evidence type="ECO:0000256" key="1">
    <source>
        <dbReference type="SAM" id="MobiDB-lite"/>
    </source>
</evidence>